<dbReference type="PANTHER" id="PTHR31065:SF1">
    <property type="entry name" value="OS09G0116050 PROTEIN"/>
    <property type="match status" value="1"/>
</dbReference>
<dbReference type="Pfam" id="PF04640">
    <property type="entry name" value="PLATZ"/>
    <property type="match status" value="1"/>
</dbReference>
<dbReference type="EMBL" id="GDJX01003197">
    <property type="protein sequence ID" value="JAT64739.1"/>
    <property type="molecule type" value="Transcribed_RNA"/>
</dbReference>
<accession>A0A1D1ZCT4</accession>
<evidence type="ECO:0000313" key="1">
    <source>
        <dbReference type="EMBL" id="JAT64739.1"/>
    </source>
</evidence>
<protein>
    <submittedName>
        <fullName evidence="1">Uncharacterized protein At3g50808</fullName>
    </submittedName>
</protein>
<organism evidence="1">
    <name type="scientific">Anthurium amnicola</name>
    <dbReference type="NCBI Taxonomy" id="1678845"/>
    <lineage>
        <taxon>Eukaryota</taxon>
        <taxon>Viridiplantae</taxon>
        <taxon>Streptophyta</taxon>
        <taxon>Embryophyta</taxon>
        <taxon>Tracheophyta</taxon>
        <taxon>Spermatophyta</taxon>
        <taxon>Magnoliopsida</taxon>
        <taxon>Liliopsida</taxon>
        <taxon>Araceae</taxon>
        <taxon>Pothoideae</taxon>
        <taxon>Potheae</taxon>
        <taxon>Anthurium</taxon>
    </lineage>
</organism>
<sequence length="249" mass="27334">MVGFRGVGAGNDVGTPQWLETMMGEKFFNPCLVHVGARKNERNIFCLDCCTSFCPHCLPSHPPHRLLQIRRYVYQDVVRVDDLGKLIDCEFVQSYTTNSAKVVFINERPQTRPFRASANICITCDRSLQEPYLFCCVSCKVKHLLKTEGALSRHLYRCDFLPLPNACDLEMDGQLTPDSVLDSPILSPASSASGGWGATGCRAVACTAGTELVRKKRSSVGSAARVAAASLCAEPSSRRKGVPNRSPLY</sequence>
<proteinExistence type="predicted"/>
<dbReference type="PANTHER" id="PTHR31065">
    <property type="entry name" value="PLATZ TRANSCRIPTION FACTOR FAMILY PROTEIN"/>
    <property type="match status" value="1"/>
</dbReference>
<dbReference type="AlphaFoldDB" id="A0A1D1ZCT4"/>
<name>A0A1D1ZCT4_9ARAE</name>
<dbReference type="InterPro" id="IPR006734">
    <property type="entry name" value="PLATZ"/>
</dbReference>
<gene>
    <name evidence="1" type="primary">At3g50808_0</name>
    <name evidence="1" type="ORF">g.33626</name>
</gene>
<reference evidence="1" key="1">
    <citation type="submission" date="2015-07" db="EMBL/GenBank/DDBJ databases">
        <title>Transcriptome Assembly of Anthurium amnicola.</title>
        <authorList>
            <person name="Suzuki J."/>
        </authorList>
    </citation>
    <scope>NUCLEOTIDE SEQUENCE</scope>
</reference>